<dbReference type="KEGG" id="vil:CFK37_19695"/>
<sequence>MLAFLLIFIVIPLYYTISLIRDPSPVSVEVPVDYERMKCESPIEYRLYDALTFRGHDVKTQVPCGKYRIDLTLPVFNLAIECDGKAFHSTPAQKAHDRRKNNYLRKHGWSVLRFSGSRINKSMPKVISAIEEKINTD</sequence>
<dbReference type="InterPro" id="IPR011335">
    <property type="entry name" value="Restrct_endonuc-II-like"/>
</dbReference>
<evidence type="ECO:0000313" key="3">
    <source>
        <dbReference type="Proteomes" id="UP000198312"/>
    </source>
</evidence>
<dbReference type="AlphaFoldDB" id="A0A220U8S0"/>
<feature type="domain" description="Restriction endonuclease type II-like" evidence="1">
    <location>
        <begin position="46"/>
        <end position="134"/>
    </location>
</feature>
<dbReference type="Pfam" id="PF18741">
    <property type="entry name" value="MTES_1575"/>
    <property type="match status" value="1"/>
</dbReference>
<dbReference type="Proteomes" id="UP000198312">
    <property type="component" value="Chromosome"/>
</dbReference>
<organism evidence="2 3">
    <name type="scientific">Virgibacillus phasianinus</name>
    <dbReference type="NCBI Taxonomy" id="2017483"/>
    <lineage>
        <taxon>Bacteria</taxon>
        <taxon>Bacillati</taxon>
        <taxon>Bacillota</taxon>
        <taxon>Bacilli</taxon>
        <taxon>Bacillales</taxon>
        <taxon>Bacillaceae</taxon>
        <taxon>Virgibacillus</taxon>
    </lineage>
</organism>
<accession>A0A220U8S0</accession>
<gene>
    <name evidence="2" type="ORF">CFK37_19695</name>
</gene>
<protein>
    <recommendedName>
        <fullName evidence="1">Restriction endonuclease type II-like domain-containing protein</fullName>
    </recommendedName>
</protein>
<keyword evidence="3" id="KW-1185">Reference proteome</keyword>
<dbReference type="SUPFAM" id="SSF52980">
    <property type="entry name" value="Restriction endonuclease-like"/>
    <property type="match status" value="1"/>
</dbReference>
<evidence type="ECO:0000313" key="2">
    <source>
        <dbReference type="EMBL" id="ASK64490.1"/>
    </source>
</evidence>
<dbReference type="OrthoDB" id="9757917at2"/>
<dbReference type="EMBL" id="CP022315">
    <property type="protein sequence ID" value="ASK64490.1"/>
    <property type="molecule type" value="Genomic_DNA"/>
</dbReference>
<name>A0A220U8S0_9BACI</name>
<evidence type="ECO:0000259" key="1">
    <source>
        <dbReference type="Pfam" id="PF18741"/>
    </source>
</evidence>
<dbReference type="InterPro" id="IPR049468">
    <property type="entry name" value="Restrct_endonuc-II-like_dom"/>
</dbReference>
<reference evidence="2 3" key="1">
    <citation type="submission" date="2017-07" db="EMBL/GenBank/DDBJ databases">
        <title>Virgibacillus sp. LM2416.</title>
        <authorList>
            <person name="Tak E.J."/>
            <person name="Bae J.-W."/>
        </authorList>
    </citation>
    <scope>NUCLEOTIDE SEQUENCE [LARGE SCALE GENOMIC DNA]</scope>
    <source>
        <strain evidence="2 3">LM2416</strain>
    </source>
</reference>
<dbReference type="Gene3D" id="3.40.960.10">
    <property type="entry name" value="VSR Endonuclease"/>
    <property type="match status" value="1"/>
</dbReference>
<proteinExistence type="predicted"/>